<proteinExistence type="inferred from homology"/>
<evidence type="ECO:0000256" key="1">
    <source>
        <dbReference type="ARBA" id="ARBA00001539"/>
    </source>
</evidence>
<evidence type="ECO:0000256" key="2">
    <source>
        <dbReference type="ARBA" id="ARBA00001911"/>
    </source>
</evidence>
<organism evidence="9">
    <name type="scientific">Hellea balneolensis</name>
    <dbReference type="NCBI Taxonomy" id="287478"/>
    <lineage>
        <taxon>Bacteria</taxon>
        <taxon>Pseudomonadati</taxon>
        <taxon>Pseudomonadota</taxon>
        <taxon>Alphaproteobacteria</taxon>
        <taxon>Maricaulales</taxon>
        <taxon>Robiginitomaculaceae</taxon>
        <taxon>Hellea</taxon>
    </lineage>
</organism>
<keyword evidence="6 7" id="KW-0456">Lyase</keyword>
<dbReference type="InterPro" id="IPR016040">
    <property type="entry name" value="NAD(P)-bd_dom"/>
</dbReference>
<comment type="similarity">
    <text evidence="3 7">Belongs to the NAD(P)-dependent epimerase/dehydratase family. dTDP-glucose dehydratase subfamily.</text>
</comment>
<evidence type="ECO:0000256" key="3">
    <source>
        <dbReference type="ARBA" id="ARBA00008178"/>
    </source>
</evidence>
<gene>
    <name evidence="9" type="primary">rfbB</name>
    <name evidence="9" type="ORF">ENJ42_03245</name>
</gene>
<comment type="cofactor">
    <cofactor evidence="2 7">
        <name>NAD(+)</name>
        <dbReference type="ChEBI" id="CHEBI:57540"/>
    </cofactor>
</comment>
<evidence type="ECO:0000256" key="5">
    <source>
        <dbReference type="ARBA" id="ARBA00023027"/>
    </source>
</evidence>
<evidence type="ECO:0000256" key="7">
    <source>
        <dbReference type="RuleBase" id="RU004473"/>
    </source>
</evidence>
<dbReference type="AlphaFoldDB" id="A0A7C5LZH5"/>
<evidence type="ECO:0000256" key="4">
    <source>
        <dbReference type="ARBA" id="ARBA00011990"/>
    </source>
</evidence>
<dbReference type="Proteomes" id="UP000885830">
    <property type="component" value="Unassembled WGS sequence"/>
</dbReference>
<comment type="caution">
    <text evidence="9">The sequence shown here is derived from an EMBL/GenBank/DDBJ whole genome shotgun (WGS) entry which is preliminary data.</text>
</comment>
<feature type="domain" description="NAD(P)-binding" evidence="8">
    <location>
        <begin position="4"/>
        <end position="317"/>
    </location>
</feature>
<evidence type="ECO:0000313" key="9">
    <source>
        <dbReference type="EMBL" id="HHL42612.1"/>
    </source>
</evidence>
<dbReference type="InterPro" id="IPR005888">
    <property type="entry name" value="dTDP_Gluc_deHydtase"/>
</dbReference>
<dbReference type="CDD" id="cd05246">
    <property type="entry name" value="dTDP_GD_SDR_e"/>
    <property type="match status" value="1"/>
</dbReference>
<protein>
    <recommendedName>
        <fullName evidence="4 7">dTDP-glucose 4,6-dehydratase</fullName>
        <ecNumber evidence="4 7">4.2.1.46</ecNumber>
    </recommendedName>
</protein>
<dbReference type="Gene3D" id="3.90.25.10">
    <property type="entry name" value="UDP-galactose 4-epimerase, domain 1"/>
    <property type="match status" value="1"/>
</dbReference>
<dbReference type="Pfam" id="PF16363">
    <property type="entry name" value="GDP_Man_Dehyd"/>
    <property type="match status" value="1"/>
</dbReference>
<dbReference type="InterPro" id="IPR036291">
    <property type="entry name" value="NAD(P)-bd_dom_sf"/>
</dbReference>
<dbReference type="EMBL" id="DRMJ01000160">
    <property type="protein sequence ID" value="HHL42612.1"/>
    <property type="molecule type" value="Genomic_DNA"/>
</dbReference>
<dbReference type="EC" id="4.2.1.46" evidence="4 7"/>
<dbReference type="GO" id="GO:0008460">
    <property type="term" value="F:dTDP-glucose 4,6-dehydratase activity"/>
    <property type="evidence" value="ECO:0007669"/>
    <property type="project" value="UniProtKB-EC"/>
</dbReference>
<sequence length="351" mass="39304">MKILVTGGAGFIGSAVVRMAIGRGHQIVNVDSLSYAANLESLKSIANHKNYAFEHVDIRDLSTLRQVFRDHKPDAVMHLAAESHVDRSIDAPDDFMTTNVMGTFNMLTAALDYWKADKQNPDFRFHHISTDEVYGDLSPTDPAFCETTPYDPSSPYSASKASSDHLVRAWARTYGLPTLITNCSNNYGPYQFPEKLIPVVILKAMHGDSIPVYGSGDNIRDWLYVDDHADALLHVLENGQVGETYNIGGNNERTNLDIVKTLCRLMDKAAPEHAPHENLITFVKDRPGHDRRYAIDASKIERELGWTPSISFDQGFEATLNWYLENRWWWQSLIDAGQFGSRIGLKSGSSL</sequence>
<evidence type="ECO:0000259" key="8">
    <source>
        <dbReference type="Pfam" id="PF16363"/>
    </source>
</evidence>
<name>A0A7C5LZH5_9PROT</name>
<dbReference type="GO" id="GO:0009225">
    <property type="term" value="P:nucleotide-sugar metabolic process"/>
    <property type="evidence" value="ECO:0007669"/>
    <property type="project" value="InterPro"/>
</dbReference>
<dbReference type="SUPFAM" id="SSF51735">
    <property type="entry name" value="NAD(P)-binding Rossmann-fold domains"/>
    <property type="match status" value="1"/>
</dbReference>
<accession>A0A7C5LZH5</accession>
<comment type="catalytic activity">
    <reaction evidence="1 7">
        <text>dTDP-alpha-D-glucose = dTDP-4-dehydro-6-deoxy-alpha-D-glucose + H2O</text>
        <dbReference type="Rhea" id="RHEA:17221"/>
        <dbReference type="ChEBI" id="CHEBI:15377"/>
        <dbReference type="ChEBI" id="CHEBI:57477"/>
        <dbReference type="ChEBI" id="CHEBI:57649"/>
        <dbReference type="EC" id="4.2.1.46"/>
    </reaction>
</comment>
<dbReference type="PANTHER" id="PTHR43000">
    <property type="entry name" value="DTDP-D-GLUCOSE 4,6-DEHYDRATASE-RELATED"/>
    <property type="match status" value="1"/>
</dbReference>
<keyword evidence="5" id="KW-0520">NAD</keyword>
<dbReference type="Gene3D" id="3.40.50.720">
    <property type="entry name" value="NAD(P)-binding Rossmann-like Domain"/>
    <property type="match status" value="1"/>
</dbReference>
<reference evidence="9" key="1">
    <citation type="journal article" date="2020" name="mSystems">
        <title>Genome- and Community-Level Interaction Insights into Carbon Utilization and Element Cycling Functions of Hydrothermarchaeota in Hydrothermal Sediment.</title>
        <authorList>
            <person name="Zhou Z."/>
            <person name="Liu Y."/>
            <person name="Xu W."/>
            <person name="Pan J."/>
            <person name="Luo Z.H."/>
            <person name="Li M."/>
        </authorList>
    </citation>
    <scope>NUCLEOTIDE SEQUENCE [LARGE SCALE GENOMIC DNA]</scope>
    <source>
        <strain evidence="9">HyVt-485</strain>
    </source>
</reference>
<evidence type="ECO:0000256" key="6">
    <source>
        <dbReference type="ARBA" id="ARBA00023239"/>
    </source>
</evidence>
<dbReference type="NCBIfam" id="TIGR01181">
    <property type="entry name" value="dTDP_gluc_dehyt"/>
    <property type="match status" value="1"/>
</dbReference>